<evidence type="ECO:0000313" key="3">
    <source>
        <dbReference type="Proteomes" id="UP001500393"/>
    </source>
</evidence>
<keyword evidence="1" id="KW-0472">Membrane</keyword>
<gene>
    <name evidence="2" type="ORF">GCM10009789_84310</name>
</gene>
<proteinExistence type="predicted"/>
<reference evidence="3" key="1">
    <citation type="journal article" date="2019" name="Int. J. Syst. Evol. Microbiol.">
        <title>The Global Catalogue of Microorganisms (GCM) 10K type strain sequencing project: providing services to taxonomists for standard genome sequencing and annotation.</title>
        <authorList>
            <consortium name="The Broad Institute Genomics Platform"/>
            <consortium name="The Broad Institute Genome Sequencing Center for Infectious Disease"/>
            <person name="Wu L."/>
            <person name="Ma J."/>
        </authorList>
    </citation>
    <scope>NUCLEOTIDE SEQUENCE [LARGE SCALE GENOMIC DNA]</scope>
    <source>
        <strain evidence="3">JCM 14969</strain>
    </source>
</reference>
<keyword evidence="3" id="KW-1185">Reference proteome</keyword>
<protein>
    <recommendedName>
        <fullName evidence="4">PH domain-containing protein</fullName>
    </recommendedName>
</protein>
<name>A0ABP4QP89_9ACTN</name>
<evidence type="ECO:0008006" key="4">
    <source>
        <dbReference type="Google" id="ProtNLM"/>
    </source>
</evidence>
<keyword evidence="1" id="KW-0812">Transmembrane</keyword>
<keyword evidence="1" id="KW-1133">Transmembrane helix</keyword>
<sequence>MADPVLRRWGRSRFIIPFVGLLLVAAVVASFFHWEFALAIVPILALLAFDRSTGVSITDTELVLHYPFSPTRIPREDVDFAVFDWGFFSGRSWLEIHRRDGTVVRYGLLQPKSTSTELSGDPPQPDSAAYQITEWARTFRP</sequence>
<feature type="transmembrane region" description="Helical" evidence="1">
    <location>
        <begin position="14"/>
        <end position="47"/>
    </location>
</feature>
<dbReference type="EMBL" id="BAAAOS010000068">
    <property type="protein sequence ID" value="GAA1617485.1"/>
    <property type="molecule type" value="Genomic_DNA"/>
</dbReference>
<comment type="caution">
    <text evidence="2">The sequence shown here is derived from an EMBL/GenBank/DDBJ whole genome shotgun (WGS) entry which is preliminary data.</text>
</comment>
<organism evidence="2 3">
    <name type="scientific">Kribbella sancticallisti</name>
    <dbReference type="NCBI Taxonomy" id="460087"/>
    <lineage>
        <taxon>Bacteria</taxon>
        <taxon>Bacillati</taxon>
        <taxon>Actinomycetota</taxon>
        <taxon>Actinomycetes</taxon>
        <taxon>Propionibacteriales</taxon>
        <taxon>Kribbellaceae</taxon>
        <taxon>Kribbella</taxon>
    </lineage>
</organism>
<dbReference type="Proteomes" id="UP001500393">
    <property type="component" value="Unassembled WGS sequence"/>
</dbReference>
<evidence type="ECO:0000256" key="1">
    <source>
        <dbReference type="SAM" id="Phobius"/>
    </source>
</evidence>
<dbReference type="RefSeq" id="WP_344222402.1">
    <property type="nucleotide sequence ID" value="NZ_BAAAOS010000068.1"/>
</dbReference>
<accession>A0ABP4QP89</accession>
<evidence type="ECO:0000313" key="2">
    <source>
        <dbReference type="EMBL" id="GAA1617485.1"/>
    </source>
</evidence>